<dbReference type="InterPro" id="IPR009057">
    <property type="entry name" value="Homeodomain-like_sf"/>
</dbReference>
<dbReference type="OrthoDB" id="9909311at2759"/>
<evidence type="ECO:0000256" key="1">
    <source>
        <dbReference type="ARBA" id="ARBA00023125"/>
    </source>
</evidence>
<dbReference type="SUPFAM" id="SSF46689">
    <property type="entry name" value="Homeodomain-like"/>
    <property type="match status" value="2"/>
</dbReference>
<keyword evidence="1" id="KW-0238">DNA-binding</keyword>
<dbReference type="Pfam" id="PF03221">
    <property type="entry name" value="HTH_Tnp_Tc5"/>
    <property type="match status" value="1"/>
</dbReference>
<dbReference type="VEuPathDB" id="FungiDB:A1Q1_07233"/>
<dbReference type="Pfam" id="PF04218">
    <property type="entry name" value="CENP-B_N"/>
    <property type="match status" value="1"/>
</dbReference>
<sequence>MASAVYYAAPPKEEVDFMAMFTNQHEESLVDTKPAVQQQAADAASTSSEQPQVYDLSTPVPYNTTISSAATVPQYLEPALAIQSTSSNQSPEAGSYGTVAPFDPSTAYTEAQKVPGSGTLSPAAVGASPTLPGSGGATPPETAVATVDKTQIRRKRKLTPDDKRRICEIYRNSQGKIRQEDIAKEYSVDRSTISKILNQEDRWLDPQQPNAAAILARRPGGRYPAIEEEMHRWLDEAVMQGRDVRDSEAREEALKVGLRLGHPHFQASSKWWDGVKRRRIEEGRPMPNTRRPHTSMPPLMPGLIRSYSTMTMDFPREAFPMAGPSHHPYMIDPAMMHPGVMGVPLQHAGLPMAVRARSQSSPQMFNPYSAQQQPSFGPAPRQRQSPGRPSPVTPLTRHRSYQGSNGGSPQRGSPLHRAGSTHGSRPSPHIRLGASAFGITPFRPEDAPPIGTPVSGGATPTEATPGSASAPASTAGGAAPPVSLSPLSMAVSDTPSELSAGNSLGLSPSTPCTPAQASFPQVPEYMAPAVGPDMMVCQQQQVMMGQPGLMQFQPVPVYTTPGYGGEFQHQQWQ</sequence>
<feature type="domain" description="HTH CENPB-type" evidence="4">
    <location>
        <begin position="214"/>
        <end position="285"/>
    </location>
</feature>
<gene>
    <name evidence="5" type="ORF">A1Q1_07233</name>
</gene>
<dbReference type="RefSeq" id="XP_014182944.1">
    <property type="nucleotide sequence ID" value="XM_014327469.1"/>
</dbReference>
<comment type="caution">
    <text evidence="5">The sequence shown here is derived from an EMBL/GenBank/DDBJ whole genome shotgun (WGS) entry which is preliminary data.</text>
</comment>
<feature type="region of interest" description="Disordered" evidence="3">
    <location>
        <begin position="30"/>
        <end position="54"/>
    </location>
</feature>
<keyword evidence="2" id="KW-0539">Nucleus</keyword>
<evidence type="ECO:0000259" key="4">
    <source>
        <dbReference type="PROSITE" id="PS51253"/>
    </source>
</evidence>
<dbReference type="Proteomes" id="UP000002748">
    <property type="component" value="Unassembled WGS sequence"/>
</dbReference>
<name>J5TLD0_TRIAS</name>
<organism evidence="5 6">
    <name type="scientific">Trichosporon asahii var. asahii (strain ATCC 90039 / CBS 2479 / JCM 2466 / KCTC 7840 / NBRC 103889/ NCYC 2677 / UAMH 7654)</name>
    <name type="common">Yeast</name>
    <dbReference type="NCBI Taxonomy" id="1186058"/>
    <lineage>
        <taxon>Eukaryota</taxon>
        <taxon>Fungi</taxon>
        <taxon>Dikarya</taxon>
        <taxon>Basidiomycota</taxon>
        <taxon>Agaricomycotina</taxon>
        <taxon>Tremellomycetes</taxon>
        <taxon>Trichosporonales</taxon>
        <taxon>Trichosporonaceae</taxon>
        <taxon>Trichosporon</taxon>
    </lineage>
</organism>
<evidence type="ECO:0000256" key="2">
    <source>
        <dbReference type="ARBA" id="ARBA00023242"/>
    </source>
</evidence>
<dbReference type="GeneID" id="25990745"/>
<feature type="compositionally biased region" description="Low complexity" evidence="3">
    <location>
        <begin position="455"/>
        <end position="481"/>
    </location>
</feature>
<evidence type="ECO:0000256" key="3">
    <source>
        <dbReference type="SAM" id="MobiDB-lite"/>
    </source>
</evidence>
<dbReference type="GO" id="GO:0003677">
    <property type="term" value="F:DNA binding"/>
    <property type="evidence" value="ECO:0007669"/>
    <property type="project" value="UniProtKB-KW"/>
</dbReference>
<evidence type="ECO:0000313" key="6">
    <source>
        <dbReference type="Proteomes" id="UP000002748"/>
    </source>
</evidence>
<dbReference type="EMBL" id="ALBS01000054">
    <property type="protein sequence ID" value="EJT51471.1"/>
    <property type="molecule type" value="Genomic_DNA"/>
</dbReference>
<protein>
    <recommendedName>
        <fullName evidence="4">HTH CENPB-type domain-containing protein</fullName>
    </recommendedName>
</protein>
<feature type="compositionally biased region" description="Polar residues" evidence="3">
    <location>
        <begin position="357"/>
        <end position="375"/>
    </location>
</feature>
<reference evidence="5 6" key="1">
    <citation type="journal article" date="2012" name="Eukaryot. Cell">
        <title>Draft genome sequence of CBS 2479, the standard type strain of Trichosporon asahii.</title>
        <authorList>
            <person name="Yang R.Y."/>
            <person name="Li H.T."/>
            <person name="Zhu H."/>
            <person name="Zhou G.P."/>
            <person name="Wang M."/>
            <person name="Wang L."/>
        </authorList>
    </citation>
    <scope>NUCLEOTIDE SEQUENCE [LARGE SCALE GENOMIC DNA]</scope>
    <source>
        <strain evidence="6">ATCC 90039 / CBS 2479 / JCM 2466 / KCTC 7840 / NCYC 2677 / UAMH 7654</strain>
    </source>
</reference>
<dbReference type="InterPro" id="IPR007889">
    <property type="entry name" value="HTH_Psq"/>
</dbReference>
<feature type="region of interest" description="Disordered" evidence="3">
    <location>
        <begin position="355"/>
        <end position="512"/>
    </location>
</feature>
<proteinExistence type="predicted"/>
<dbReference type="KEGG" id="tasa:A1Q1_07233"/>
<feature type="compositionally biased region" description="Polar residues" evidence="3">
    <location>
        <begin position="491"/>
        <end position="512"/>
    </location>
</feature>
<evidence type="ECO:0000313" key="5">
    <source>
        <dbReference type="EMBL" id="EJT51471.1"/>
    </source>
</evidence>
<feature type="compositionally biased region" description="Low complexity" evidence="3">
    <location>
        <begin position="35"/>
        <end position="44"/>
    </location>
</feature>
<dbReference type="HOGENOM" id="CLU_475819_0_0_1"/>
<feature type="region of interest" description="Disordered" evidence="3">
    <location>
        <begin position="109"/>
        <end position="142"/>
    </location>
</feature>
<dbReference type="InterPro" id="IPR006600">
    <property type="entry name" value="HTH_CenpB_DNA-bd_dom"/>
</dbReference>
<dbReference type="PROSITE" id="PS51253">
    <property type="entry name" value="HTH_CENPB"/>
    <property type="match status" value="1"/>
</dbReference>
<dbReference type="Gene3D" id="1.10.10.60">
    <property type="entry name" value="Homeodomain-like"/>
    <property type="match status" value="2"/>
</dbReference>
<accession>J5TLD0</accession>
<dbReference type="AlphaFoldDB" id="J5TLD0"/>
<feature type="compositionally biased region" description="Polar residues" evidence="3">
    <location>
        <begin position="401"/>
        <end position="411"/>
    </location>
</feature>
<feature type="compositionally biased region" description="Low complexity" evidence="3">
    <location>
        <begin position="378"/>
        <end position="387"/>
    </location>
</feature>